<evidence type="ECO:0000256" key="6">
    <source>
        <dbReference type="ARBA" id="ARBA00023136"/>
    </source>
</evidence>
<keyword evidence="3" id="KW-1003">Cell membrane</keyword>
<feature type="transmembrane region" description="Helical" evidence="8">
    <location>
        <begin position="12"/>
        <end position="31"/>
    </location>
</feature>
<evidence type="ECO:0000259" key="9">
    <source>
        <dbReference type="Pfam" id="PF00924"/>
    </source>
</evidence>
<feature type="domain" description="Mechanosensitive ion channel transmembrane helices 2/3" evidence="11">
    <location>
        <begin position="141"/>
        <end position="182"/>
    </location>
</feature>
<evidence type="ECO:0000313" key="13">
    <source>
        <dbReference type="Proteomes" id="UP000288178"/>
    </source>
</evidence>
<comment type="subcellular location">
    <subcellularLocation>
        <location evidence="1">Cell membrane</location>
        <topology evidence="1">Multi-pass membrane protein</topology>
    </subcellularLocation>
</comment>
<proteinExistence type="inferred from homology"/>
<evidence type="ECO:0000259" key="11">
    <source>
        <dbReference type="Pfam" id="PF21088"/>
    </source>
</evidence>
<dbReference type="Pfam" id="PF00924">
    <property type="entry name" value="MS_channel_2nd"/>
    <property type="match status" value="1"/>
</dbReference>
<dbReference type="SUPFAM" id="SSF82689">
    <property type="entry name" value="Mechanosensitive channel protein MscS (YggB), C-terminal domain"/>
    <property type="match status" value="1"/>
</dbReference>
<reference evidence="12 13" key="1">
    <citation type="submission" date="2019-01" db="EMBL/GenBank/DDBJ databases">
        <authorList>
            <person name="Chen W.-M."/>
        </authorList>
    </citation>
    <scope>NUCLEOTIDE SEQUENCE [LARGE SCALE GENOMIC DNA]</scope>
    <source>
        <strain evidence="12 13">ICH-3</strain>
    </source>
</reference>
<keyword evidence="5 8" id="KW-1133">Transmembrane helix</keyword>
<dbReference type="SUPFAM" id="SSF82861">
    <property type="entry name" value="Mechanosensitive channel protein MscS (YggB), transmembrane region"/>
    <property type="match status" value="1"/>
</dbReference>
<gene>
    <name evidence="12" type="ORF">ENE75_11305</name>
</gene>
<dbReference type="InterPro" id="IPR011014">
    <property type="entry name" value="MscS_channel_TM-2"/>
</dbReference>
<sequence length="382" mass="41624">MNRLSELLSQHIGIELWVASLVAIALITVVANQVAQVLLRQAARVTEKTSTVWDDALVQSASRPVLAGMWIIGAGFMARVLQRQVDVAFIEEVLALRDVGLIACVASFLVRFAGRVGANVEARRLARGEEVDHTTVDALVKLARLVTIVVALLVAVQTLGFQIGGLLALGGVGGLAVGLAGKDLLANFFGGLTIYLDRPFSVGDWIRSLDKSIEGTVEYISWRHTRIRAFNKNPIYVPNAVFTSIVVENPSRMSHRRIKETIGVRYDDFAVVKPIVDDIRTMLETHEGIDTTQTLIVNFNLFGASSLDIMVYTFTKTIVWVEYHHVKQDVLLKIGEIIERHGAEIAFPTQTLHLRQDAAEATGDGAADGSVSRAASPPGPAR</sequence>
<dbReference type="InterPro" id="IPR023408">
    <property type="entry name" value="MscS_beta-dom_sf"/>
</dbReference>
<dbReference type="InterPro" id="IPR010920">
    <property type="entry name" value="LSM_dom_sf"/>
</dbReference>
<feature type="domain" description="Mechanosensitive ion channel MscS" evidence="9">
    <location>
        <begin position="183"/>
        <end position="252"/>
    </location>
</feature>
<evidence type="ECO:0000256" key="7">
    <source>
        <dbReference type="SAM" id="MobiDB-lite"/>
    </source>
</evidence>
<name>A0A437JVL8_9BURK</name>
<dbReference type="InterPro" id="IPR006685">
    <property type="entry name" value="MscS_channel_2nd"/>
</dbReference>
<dbReference type="InterPro" id="IPR049278">
    <property type="entry name" value="MS_channel_C"/>
</dbReference>
<dbReference type="InterPro" id="IPR049142">
    <property type="entry name" value="MS_channel_1st"/>
</dbReference>
<keyword evidence="6 8" id="KW-0472">Membrane</keyword>
<keyword evidence="4 8" id="KW-0812">Transmembrane</keyword>
<dbReference type="Gene3D" id="1.10.287.1260">
    <property type="match status" value="1"/>
</dbReference>
<dbReference type="PANTHER" id="PTHR43634">
    <property type="entry name" value="OW CONDUCTANCE MECHANOSENSITIVE CHANNEL"/>
    <property type="match status" value="1"/>
</dbReference>
<accession>A0A437JVL8</accession>
<dbReference type="OrthoDB" id="9775207at2"/>
<evidence type="ECO:0000256" key="5">
    <source>
        <dbReference type="ARBA" id="ARBA00022989"/>
    </source>
</evidence>
<evidence type="ECO:0000313" key="12">
    <source>
        <dbReference type="EMBL" id="RVT51411.1"/>
    </source>
</evidence>
<dbReference type="Pfam" id="PF21088">
    <property type="entry name" value="MS_channel_1st"/>
    <property type="match status" value="1"/>
</dbReference>
<organism evidence="12 13">
    <name type="scientific">Rubrivivax albus</name>
    <dbReference type="NCBI Taxonomy" id="2499835"/>
    <lineage>
        <taxon>Bacteria</taxon>
        <taxon>Pseudomonadati</taxon>
        <taxon>Pseudomonadota</taxon>
        <taxon>Betaproteobacteria</taxon>
        <taxon>Burkholderiales</taxon>
        <taxon>Sphaerotilaceae</taxon>
        <taxon>Rubrivivax</taxon>
    </lineage>
</organism>
<dbReference type="InterPro" id="IPR045042">
    <property type="entry name" value="YnaI-like"/>
</dbReference>
<feature type="compositionally biased region" description="Low complexity" evidence="7">
    <location>
        <begin position="359"/>
        <end position="369"/>
    </location>
</feature>
<feature type="domain" description="Mechanosensitive ion channel MscS C-terminal" evidence="10">
    <location>
        <begin position="261"/>
        <end position="345"/>
    </location>
</feature>
<evidence type="ECO:0000256" key="1">
    <source>
        <dbReference type="ARBA" id="ARBA00004651"/>
    </source>
</evidence>
<dbReference type="Gene3D" id="3.30.70.100">
    <property type="match status" value="1"/>
</dbReference>
<evidence type="ECO:0000256" key="8">
    <source>
        <dbReference type="SAM" id="Phobius"/>
    </source>
</evidence>
<dbReference type="AlphaFoldDB" id="A0A437JVL8"/>
<keyword evidence="13" id="KW-1185">Reference proteome</keyword>
<dbReference type="GO" id="GO:0008381">
    <property type="term" value="F:mechanosensitive monoatomic ion channel activity"/>
    <property type="evidence" value="ECO:0007669"/>
    <property type="project" value="UniProtKB-ARBA"/>
</dbReference>
<dbReference type="GO" id="GO:0005886">
    <property type="term" value="C:plasma membrane"/>
    <property type="evidence" value="ECO:0007669"/>
    <property type="project" value="UniProtKB-SubCell"/>
</dbReference>
<dbReference type="InterPro" id="IPR011066">
    <property type="entry name" value="MscS_channel_C_sf"/>
</dbReference>
<dbReference type="RefSeq" id="WP_128198412.1">
    <property type="nucleotide sequence ID" value="NZ_SACT01000003.1"/>
</dbReference>
<dbReference type="Pfam" id="PF21082">
    <property type="entry name" value="MS_channel_3rd"/>
    <property type="match status" value="1"/>
</dbReference>
<feature type="region of interest" description="Disordered" evidence="7">
    <location>
        <begin position="359"/>
        <end position="382"/>
    </location>
</feature>
<evidence type="ECO:0000256" key="4">
    <source>
        <dbReference type="ARBA" id="ARBA00022692"/>
    </source>
</evidence>
<comment type="caution">
    <text evidence="12">The sequence shown here is derived from an EMBL/GenBank/DDBJ whole genome shotgun (WGS) entry which is preliminary data.</text>
</comment>
<evidence type="ECO:0000256" key="3">
    <source>
        <dbReference type="ARBA" id="ARBA00022475"/>
    </source>
</evidence>
<dbReference type="PANTHER" id="PTHR43634:SF2">
    <property type="entry name" value="LOW CONDUCTANCE MECHANOSENSITIVE CHANNEL YNAI"/>
    <property type="match status" value="1"/>
</dbReference>
<protein>
    <submittedName>
        <fullName evidence="12">Mechanosensitive ion channel family protein</fullName>
    </submittedName>
</protein>
<dbReference type="Proteomes" id="UP000288178">
    <property type="component" value="Unassembled WGS sequence"/>
</dbReference>
<evidence type="ECO:0000259" key="10">
    <source>
        <dbReference type="Pfam" id="PF21082"/>
    </source>
</evidence>
<evidence type="ECO:0000256" key="2">
    <source>
        <dbReference type="ARBA" id="ARBA00008017"/>
    </source>
</evidence>
<comment type="similarity">
    <text evidence="2">Belongs to the MscS (TC 1.A.23) family.</text>
</comment>
<dbReference type="EMBL" id="SACT01000003">
    <property type="protein sequence ID" value="RVT51411.1"/>
    <property type="molecule type" value="Genomic_DNA"/>
</dbReference>
<dbReference type="SUPFAM" id="SSF50182">
    <property type="entry name" value="Sm-like ribonucleoproteins"/>
    <property type="match status" value="1"/>
</dbReference>
<dbReference type="Gene3D" id="2.30.30.60">
    <property type="match status" value="1"/>
</dbReference>